<dbReference type="AlphaFoldDB" id="A0A1M7ZLI2"/>
<reference evidence="1 2" key="1">
    <citation type="submission" date="2016-12" db="EMBL/GenBank/DDBJ databases">
        <authorList>
            <person name="Song W.-J."/>
            <person name="Kurnit D.M."/>
        </authorList>
    </citation>
    <scope>NUCLEOTIDE SEQUENCE [LARGE SCALE GENOMIC DNA]</scope>
    <source>
        <strain evidence="1 2">DSM 19599</strain>
    </source>
</reference>
<evidence type="ECO:0000313" key="1">
    <source>
        <dbReference type="EMBL" id="SHO65737.1"/>
    </source>
</evidence>
<name>A0A1M7ZLI2_9HYPH</name>
<dbReference type="PANTHER" id="PTHR21192:SF2">
    <property type="entry name" value="NADH DEHYDROGENASE [UBIQUINONE] 1 ALPHA SUBCOMPLEX ASSEMBLY FACTOR 3"/>
    <property type="match status" value="1"/>
</dbReference>
<dbReference type="STRING" id="1123029.SAMN02745172_02383"/>
<protein>
    <submittedName>
        <fullName evidence="1">Uncharacterized conserved protein, contains Mth938-like domain</fullName>
    </submittedName>
</protein>
<gene>
    <name evidence="1" type="ORF">SAMN02745172_02383</name>
</gene>
<dbReference type="Gene3D" id="3.40.1230.10">
    <property type="entry name" value="MTH938-like"/>
    <property type="match status" value="1"/>
</dbReference>
<organism evidence="1 2">
    <name type="scientific">Pseudoxanthobacter soli DSM 19599</name>
    <dbReference type="NCBI Taxonomy" id="1123029"/>
    <lineage>
        <taxon>Bacteria</taxon>
        <taxon>Pseudomonadati</taxon>
        <taxon>Pseudomonadota</taxon>
        <taxon>Alphaproteobacteria</taxon>
        <taxon>Hyphomicrobiales</taxon>
        <taxon>Segnochrobactraceae</taxon>
        <taxon>Pseudoxanthobacter</taxon>
    </lineage>
</organism>
<dbReference type="EMBL" id="FRXO01000004">
    <property type="protein sequence ID" value="SHO65737.1"/>
    <property type="molecule type" value="Genomic_DNA"/>
</dbReference>
<dbReference type="InterPro" id="IPR007523">
    <property type="entry name" value="NDUFAF3/AAMDC"/>
</dbReference>
<evidence type="ECO:0000313" key="2">
    <source>
        <dbReference type="Proteomes" id="UP000186406"/>
    </source>
</evidence>
<dbReference type="PANTHER" id="PTHR21192">
    <property type="entry name" value="NUCLEAR PROTEIN E3-3"/>
    <property type="match status" value="1"/>
</dbReference>
<dbReference type="InterPro" id="IPR036748">
    <property type="entry name" value="MTH938-like_sf"/>
</dbReference>
<dbReference type="RefSeq" id="WP_073628848.1">
    <property type="nucleotide sequence ID" value="NZ_FRXO01000004.1"/>
</dbReference>
<dbReference type="SUPFAM" id="SSF64076">
    <property type="entry name" value="MTH938-like"/>
    <property type="match status" value="1"/>
</dbReference>
<sequence>MAPRGIIIRDAHYPDRAQIEAYGDGGFRFAGMSHRGAILALPSGIHGWTPVTAADLDREAFTRVLETVDAIDLFLLGTGERMVPLPGDLAWHLRGAGLRVETMSTGAAVRTYNVMLAEERPVAAGFLPVF</sequence>
<dbReference type="CDD" id="cd00248">
    <property type="entry name" value="Mth938-like"/>
    <property type="match status" value="1"/>
</dbReference>
<dbReference type="Proteomes" id="UP000186406">
    <property type="component" value="Unassembled WGS sequence"/>
</dbReference>
<accession>A0A1M7ZLI2</accession>
<dbReference type="OrthoDB" id="7351393at2"/>
<dbReference type="Pfam" id="PF04430">
    <property type="entry name" value="DUF498"/>
    <property type="match status" value="1"/>
</dbReference>
<proteinExistence type="predicted"/>
<keyword evidence="2" id="KW-1185">Reference proteome</keyword>